<dbReference type="Proteomes" id="UP001345963">
    <property type="component" value="Unassembled WGS sequence"/>
</dbReference>
<name>A0ABU7AFH8_9TELE</name>
<sequence length="123" mass="13286">MTAGWWRPLERGCLLITCSKFQPVLADDPFTRKTDMPALPPKRSVHPRPKLPSGKTTPVSLTATADPSKPFDPFQPLSADVMDPFQNKQGQGDPFSGKDPFNPSSASSKAPKDPTSGFTDVSS</sequence>
<reference evidence="2 3" key="1">
    <citation type="submission" date="2021-07" db="EMBL/GenBank/DDBJ databases">
        <authorList>
            <person name="Palmer J.M."/>
        </authorList>
    </citation>
    <scope>NUCLEOTIDE SEQUENCE [LARGE SCALE GENOMIC DNA]</scope>
    <source>
        <strain evidence="2 3">AT_MEX2019</strain>
        <tissue evidence="2">Muscle</tissue>
    </source>
</reference>
<keyword evidence="3" id="KW-1185">Reference proteome</keyword>
<evidence type="ECO:0000313" key="2">
    <source>
        <dbReference type="EMBL" id="MED6236778.1"/>
    </source>
</evidence>
<protein>
    <submittedName>
        <fullName evidence="2">Uncharacterized protein</fullName>
    </submittedName>
</protein>
<feature type="compositionally biased region" description="Polar residues" evidence="1">
    <location>
        <begin position="54"/>
        <end position="65"/>
    </location>
</feature>
<evidence type="ECO:0000256" key="1">
    <source>
        <dbReference type="SAM" id="MobiDB-lite"/>
    </source>
</evidence>
<proteinExistence type="predicted"/>
<evidence type="ECO:0000313" key="3">
    <source>
        <dbReference type="Proteomes" id="UP001345963"/>
    </source>
</evidence>
<feature type="non-terminal residue" evidence="2">
    <location>
        <position position="123"/>
    </location>
</feature>
<accession>A0ABU7AFH8</accession>
<dbReference type="EMBL" id="JAHUTI010012784">
    <property type="protein sequence ID" value="MED6236778.1"/>
    <property type="molecule type" value="Genomic_DNA"/>
</dbReference>
<gene>
    <name evidence="2" type="ORF">ATANTOWER_014097</name>
</gene>
<feature type="region of interest" description="Disordered" evidence="1">
    <location>
        <begin position="26"/>
        <end position="123"/>
    </location>
</feature>
<comment type="caution">
    <text evidence="2">The sequence shown here is derived from an EMBL/GenBank/DDBJ whole genome shotgun (WGS) entry which is preliminary data.</text>
</comment>
<organism evidence="2 3">
    <name type="scientific">Ataeniobius toweri</name>
    <dbReference type="NCBI Taxonomy" id="208326"/>
    <lineage>
        <taxon>Eukaryota</taxon>
        <taxon>Metazoa</taxon>
        <taxon>Chordata</taxon>
        <taxon>Craniata</taxon>
        <taxon>Vertebrata</taxon>
        <taxon>Euteleostomi</taxon>
        <taxon>Actinopterygii</taxon>
        <taxon>Neopterygii</taxon>
        <taxon>Teleostei</taxon>
        <taxon>Neoteleostei</taxon>
        <taxon>Acanthomorphata</taxon>
        <taxon>Ovalentaria</taxon>
        <taxon>Atherinomorphae</taxon>
        <taxon>Cyprinodontiformes</taxon>
        <taxon>Goodeidae</taxon>
        <taxon>Ataeniobius</taxon>
    </lineage>
</organism>